<protein>
    <submittedName>
        <fullName evidence="2">DUF2513 domain-containing protein</fullName>
    </submittedName>
</protein>
<evidence type="ECO:0000313" key="3">
    <source>
        <dbReference type="Proteomes" id="UP000290849"/>
    </source>
</evidence>
<evidence type="ECO:0000256" key="1">
    <source>
        <dbReference type="SAM" id="MobiDB-lite"/>
    </source>
</evidence>
<dbReference type="Proteomes" id="UP000290849">
    <property type="component" value="Unassembled WGS sequence"/>
</dbReference>
<keyword evidence="3" id="KW-1185">Reference proteome</keyword>
<gene>
    <name evidence="2" type="ORF">C7R54_02650</name>
</gene>
<dbReference type="EMBL" id="PYAL01000001">
    <property type="protein sequence ID" value="RXN92673.1"/>
    <property type="molecule type" value="Genomic_DNA"/>
</dbReference>
<name>A0A4Q1HQ46_9BURK</name>
<dbReference type="RefSeq" id="WP_129148633.1">
    <property type="nucleotide sequence ID" value="NZ_JBHSDO010000006.1"/>
</dbReference>
<sequence length="103" mass="11483">MQRDFDLVVTILGSFRDADAATLTGQEVTQAVQELAEGDLPAAVVEHHLEILADAGLAKKLTEGTTGQDAVWRITWKGYDALEQDEEDEEEEEDEDDLDYDEE</sequence>
<feature type="region of interest" description="Disordered" evidence="1">
    <location>
        <begin position="80"/>
        <end position="103"/>
    </location>
</feature>
<feature type="compositionally biased region" description="Acidic residues" evidence="1">
    <location>
        <begin position="82"/>
        <end position="103"/>
    </location>
</feature>
<evidence type="ECO:0000313" key="2">
    <source>
        <dbReference type="EMBL" id="RXN92673.1"/>
    </source>
</evidence>
<dbReference type="AlphaFoldDB" id="A0A4Q1HQ46"/>
<accession>A0A4Q1HQ46</accession>
<reference evidence="2 3" key="1">
    <citation type="journal article" date="2017" name="Int. J. Syst. Evol. Microbiol.">
        <title>Achromobacter aloeverae sp. nov., isolated from the root of Aloe vera (L.) Burm.f.</title>
        <authorList>
            <person name="Kuncharoen N."/>
            <person name="Muramatsu Y."/>
            <person name="Shibata C."/>
            <person name="Kamakura Y."/>
            <person name="Nakagawa Y."/>
            <person name="Tanasupawat S."/>
        </authorList>
    </citation>
    <scope>NUCLEOTIDE SEQUENCE [LARGE SCALE GENOMIC DNA]</scope>
    <source>
        <strain evidence="2 3">AVA-1</strain>
    </source>
</reference>
<comment type="caution">
    <text evidence="2">The sequence shown here is derived from an EMBL/GenBank/DDBJ whole genome shotgun (WGS) entry which is preliminary data.</text>
</comment>
<dbReference type="OrthoDB" id="8636886at2"/>
<organism evidence="2 3">
    <name type="scientific">Achromobacter aloeverae</name>
    <dbReference type="NCBI Taxonomy" id="1750518"/>
    <lineage>
        <taxon>Bacteria</taxon>
        <taxon>Pseudomonadati</taxon>
        <taxon>Pseudomonadota</taxon>
        <taxon>Betaproteobacteria</taxon>
        <taxon>Burkholderiales</taxon>
        <taxon>Alcaligenaceae</taxon>
        <taxon>Achromobacter</taxon>
    </lineage>
</organism>
<proteinExistence type="predicted"/>